<dbReference type="Proteomes" id="UP001500220">
    <property type="component" value="Unassembled WGS sequence"/>
</dbReference>
<feature type="transmembrane region" description="Helical" evidence="2">
    <location>
        <begin position="34"/>
        <end position="55"/>
    </location>
</feature>
<reference evidence="3 6" key="2">
    <citation type="journal article" date="2019" name="Int. J. Syst. Evol. Microbiol.">
        <title>The Global Catalogue of Microorganisms (GCM) 10K type strain sequencing project: providing services to taxonomists for standard genome sequencing and annotation.</title>
        <authorList>
            <consortium name="The Broad Institute Genomics Platform"/>
            <consortium name="The Broad Institute Genome Sequencing Center for Infectious Disease"/>
            <person name="Wu L."/>
            <person name="Ma J."/>
        </authorList>
    </citation>
    <scope>NUCLEOTIDE SEQUENCE [LARGE SCALE GENOMIC DNA]</scope>
    <source>
        <strain evidence="3 6">JCM 10664</strain>
    </source>
</reference>
<accession>A0A917JYQ2</accession>
<reference evidence="4 5" key="1">
    <citation type="journal article" date="2014" name="Int. J. Syst. Evol. Microbiol.">
        <title>Complete genome sequence of Corynebacterium casei LMG S-19264T (=DSM 44701T), isolated from a smear-ripened cheese.</title>
        <authorList>
            <consortium name="US DOE Joint Genome Institute (JGI-PGF)"/>
            <person name="Walter F."/>
            <person name="Albersmeier A."/>
            <person name="Kalinowski J."/>
            <person name="Ruckert C."/>
        </authorList>
    </citation>
    <scope>NUCLEOTIDE SEQUENCE [LARGE SCALE GENOMIC DNA]</scope>
    <source>
        <strain evidence="4 5">CGMCC 4.7206</strain>
    </source>
</reference>
<protein>
    <submittedName>
        <fullName evidence="4">Uncharacterized protein</fullName>
    </submittedName>
</protein>
<feature type="transmembrane region" description="Helical" evidence="2">
    <location>
        <begin position="81"/>
        <end position="100"/>
    </location>
</feature>
<dbReference type="EMBL" id="BMMT01000011">
    <property type="protein sequence ID" value="GGI93193.1"/>
    <property type="molecule type" value="Genomic_DNA"/>
</dbReference>
<sequence>MTTPDPRPADGPPKLTAETSEPARSGGVHQPWRAAVAGIELVLAVLLVVFAWWAWGQGKVTIALPGPGGAVDVVTRSVGSWLSGAVGAVTVAGLLVLDAARQVVLAVRVRRRA</sequence>
<evidence type="ECO:0000256" key="1">
    <source>
        <dbReference type="SAM" id="MobiDB-lite"/>
    </source>
</evidence>
<reference evidence="3" key="4">
    <citation type="submission" date="2023-12" db="EMBL/GenBank/DDBJ databases">
        <authorList>
            <person name="Sun Q."/>
            <person name="Inoue M."/>
        </authorList>
    </citation>
    <scope>NUCLEOTIDE SEQUENCE</scope>
    <source>
        <strain evidence="3">JCM 10664</strain>
    </source>
</reference>
<keyword evidence="2" id="KW-0472">Membrane</keyword>
<dbReference type="EMBL" id="BAAAHC010000003">
    <property type="protein sequence ID" value="GAA0505209.1"/>
    <property type="molecule type" value="Genomic_DNA"/>
</dbReference>
<keyword evidence="6" id="KW-1185">Reference proteome</keyword>
<name>A0A917JYQ2_9PSEU</name>
<feature type="region of interest" description="Disordered" evidence="1">
    <location>
        <begin position="1"/>
        <end position="28"/>
    </location>
</feature>
<keyword evidence="2" id="KW-0812">Transmembrane</keyword>
<dbReference type="RefSeq" id="WP_188988591.1">
    <property type="nucleotide sequence ID" value="NZ_BAAAHC010000003.1"/>
</dbReference>
<evidence type="ECO:0000313" key="4">
    <source>
        <dbReference type="EMBL" id="GGI93193.1"/>
    </source>
</evidence>
<evidence type="ECO:0000313" key="3">
    <source>
        <dbReference type="EMBL" id="GAA0505209.1"/>
    </source>
</evidence>
<comment type="caution">
    <text evidence="4">The sequence shown here is derived from an EMBL/GenBank/DDBJ whole genome shotgun (WGS) entry which is preliminary data.</text>
</comment>
<evidence type="ECO:0000313" key="5">
    <source>
        <dbReference type="Proteomes" id="UP000597989"/>
    </source>
</evidence>
<keyword evidence="2" id="KW-1133">Transmembrane helix</keyword>
<gene>
    <name evidence="3" type="ORF">GCM10009545_03980</name>
    <name evidence="4" type="ORF">GCM10011581_32870</name>
</gene>
<dbReference type="Proteomes" id="UP000597989">
    <property type="component" value="Unassembled WGS sequence"/>
</dbReference>
<evidence type="ECO:0000313" key="6">
    <source>
        <dbReference type="Proteomes" id="UP001500220"/>
    </source>
</evidence>
<organism evidence="4 5">
    <name type="scientific">Saccharopolyspora thermophila</name>
    <dbReference type="NCBI Taxonomy" id="89367"/>
    <lineage>
        <taxon>Bacteria</taxon>
        <taxon>Bacillati</taxon>
        <taxon>Actinomycetota</taxon>
        <taxon>Actinomycetes</taxon>
        <taxon>Pseudonocardiales</taxon>
        <taxon>Pseudonocardiaceae</taxon>
        <taxon>Saccharopolyspora</taxon>
    </lineage>
</organism>
<feature type="compositionally biased region" description="Pro residues" evidence="1">
    <location>
        <begin position="1"/>
        <end position="11"/>
    </location>
</feature>
<reference evidence="4" key="3">
    <citation type="submission" date="2020-09" db="EMBL/GenBank/DDBJ databases">
        <authorList>
            <person name="Sun Q."/>
            <person name="Zhou Y."/>
        </authorList>
    </citation>
    <scope>NUCLEOTIDE SEQUENCE</scope>
    <source>
        <strain evidence="4">CGMCC 4.7206</strain>
    </source>
</reference>
<evidence type="ECO:0000256" key="2">
    <source>
        <dbReference type="SAM" id="Phobius"/>
    </source>
</evidence>
<dbReference type="AlphaFoldDB" id="A0A917JYQ2"/>
<proteinExistence type="predicted"/>